<gene>
    <name evidence="1" type="ORF">EBM89_05430</name>
</gene>
<dbReference type="GO" id="GO:0016787">
    <property type="term" value="F:hydrolase activity"/>
    <property type="evidence" value="ECO:0007669"/>
    <property type="project" value="UniProtKB-KW"/>
</dbReference>
<organism evidence="1 2">
    <name type="scientific">Cellulomonas triticagri</name>
    <dbReference type="NCBI Taxonomy" id="2483352"/>
    <lineage>
        <taxon>Bacteria</taxon>
        <taxon>Bacillati</taxon>
        <taxon>Actinomycetota</taxon>
        <taxon>Actinomycetes</taxon>
        <taxon>Micrococcales</taxon>
        <taxon>Cellulomonadaceae</taxon>
        <taxon>Cellulomonas</taxon>
    </lineage>
</organism>
<name>A0A3M2JSL8_9CELL</name>
<dbReference type="OrthoDB" id="4247482at2"/>
<dbReference type="InterPro" id="IPR015797">
    <property type="entry name" value="NUDIX_hydrolase-like_dom_sf"/>
</dbReference>
<protein>
    <submittedName>
        <fullName evidence="1">NUDIX hydrolase</fullName>
    </submittedName>
</protein>
<dbReference type="SUPFAM" id="SSF55811">
    <property type="entry name" value="Nudix"/>
    <property type="match status" value="1"/>
</dbReference>
<dbReference type="Proteomes" id="UP000269289">
    <property type="component" value="Unassembled WGS sequence"/>
</dbReference>
<keyword evidence="2" id="KW-1185">Reference proteome</keyword>
<dbReference type="Gene3D" id="3.90.79.10">
    <property type="entry name" value="Nucleoside Triphosphate Pyrophosphohydrolase"/>
    <property type="match status" value="1"/>
</dbReference>
<dbReference type="EMBL" id="RFFI01000020">
    <property type="protein sequence ID" value="RMI13208.1"/>
    <property type="molecule type" value="Genomic_DNA"/>
</dbReference>
<proteinExistence type="predicted"/>
<evidence type="ECO:0000313" key="1">
    <source>
        <dbReference type="EMBL" id="RMI13208.1"/>
    </source>
</evidence>
<accession>A0A3M2JSL8</accession>
<keyword evidence="1" id="KW-0378">Hydrolase</keyword>
<sequence>MPVAVECWVVDHDARHVLLVDHRWRGWVPPGGAVDPGDADLTAHPVLACVRRYRDDWEPSLSFTYAARSVRAEPQGEPGQPGAWVPLGAVWPSAFPEDRARIRAHLAGPGAPA</sequence>
<dbReference type="AlphaFoldDB" id="A0A3M2JSL8"/>
<comment type="caution">
    <text evidence="1">The sequence shown here is derived from an EMBL/GenBank/DDBJ whole genome shotgun (WGS) entry which is preliminary data.</text>
</comment>
<reference evidence="1 2" key="1">
    <citation type="submission" date="2018-10" db="EMBL/GenBank/DDBJ databases">
        <title>Isolation, diversity and antifungal activity of actinobacteria from wheat.</title>
        <authorList>
            <person name="Han C."/>
        </authorList>
    </citation>
    <scope>NUCLEOTIDE SEQUENCE [LARGE SCALE GENOMIC DNA]</scope>
    <source>
        <strain evidence="1 2">NEAU-YY56</strain>
    </source>
</reference>
<evidence type="ECO:0000313" key="2">
    <source>
        <dbReference type="Proteomes" id="UP000269289"/>
    </source>
</evidence>